<feature type="domain" description="Death" evidence="3">
    <location>
        <begin position="5"/>
        <end position="88"/>
    </location>
</feature>
<dbReference type="GO" id="GO:0007165">
    <property type="term" value="P:signal transduction"/>
    <property type="evidence" value="ECO:0007669"/>
    <property type="project" value="InterPro"/>
</dbReference>
<feature type="transmembrane region" description="Helical" evidence="2">
    <location>
        <begin position="133"/>
        <end position="151"/>
    </location>
</feature>
<feature type="region of interest" description="Disordered" evidence="1">
    <location>
        <begin position="95"/>
        <end position="119"/>
    </location>
</feature>
<dbReference type="Gene3D" id="1.10.533.10">
    <property type="entry name" value="Death Domain, Fas"/>
    <property type="match status" value="2"/>
</dbReference>
<dbReference type="CDD" id="cd01670">
    <property type="entry name" value="Death"/>
    <property type="match status" value="2"/>
</dbReference>
<keyword evidence="2" id="KW-0472">Membrane</keyword>
<dbReference type="InterPro" id="IPR000488">
    <property type="entry name" value="Death_dom"/>
</dbReference>
<keyword evidence="2" id="KW-1133">Transmembrane helix</keyword>
<dbReference type="InterPro" id="IPR011029">
    <property type="entry name" value="DEATH-like_dom_sf"/>
</dbReference>
<evidence type="ECO:0000256" key="2">
    <source>
        <dbReference type="SAM" id="Phobius"/>
    </source>
</evidence>
<protein>
    <submittedName>
        <fullName evidence="4">Hypp4205 protein</fullName>
    </submittedName>
</protein>
<dbReference type="Proteomes" id="UP000838412">
    <property type="component" value="Chromosome 7"/>
</dbReference>
<gene>
    <name evidence="4" type="primary">Hypp4205</name>
    <name evidence="4" type="ORF">BLAG_LOCUS22189</name>
</gene>
<dbReference type="PANTHER" id="PTHR15077:SF9">
    <property type="entry name" value="C-TERMINAL OF ROC (COR) DOMAIN-CONTAINING PROTEIN"/>
    <property type="match status" value="1"/>
</dbReference>
<dbReference type="Pfam" id="PF00531">
    <property type="entry name" value="Death"/>
    <property type="match status" value="2"/>
</dbReference>
<dbReference type="PROSITE" id="PS50017">
    <property type="entry name" value="DEATH_DOMAIN"/>
    <property type="match status" value="2"/>
</dbReference>
<evidence type="ECO:0000256" key="1">
    <source>
        <dbReference type="SAM" id="MobiDB-lite"/>
    </source>
</evidence>
<evidence type="ECO:0000313" key="4">
    <source>
        <dbReference type="EMBL" id="CAH1269589.1"/>
    </source>
</evidence>
<dbReference type="PANTHER" id="PTHR15077">
    <property type="entry name" value="FAS-ASSOCIATING DEATH DOMAIN-CONTAINING PROTEIN FADD"/>
    <property type="match status" value="1"/>
</dbReference>
<dbReference type="OrthoDB" id="5988819at2759"/>
<proteinExistence type="predicted"/>
<dbReference type="SUPFAM" id="SSF47986">
    <property type="entry name" value="DEATH domain"/>
    <property type="match status" value="2"/>
</dbReference>
<feature type="compositionally biased region" description="Polar residues" evidence="1">
    <location>
        <begin position="102"/>
        <end position="116"/>
    </location>
</feature>
<reference evidence="4" key="1">
    <citation type="submission" date="2022-01" db="EMBL/GenBank/DDBJ databases">
        <authorList>
            <person name="Braso-Vives M."/>
        </authorList>
    </citation>
    <scope>NUCLEOTIDE SEQUENCE</scope>
</reference>
<feature type="domain" description="Death" evidence="3">
    <location>
        <begin position="161"/>
        <end position="240"/>
    </location>
</feature>
<dbReference type="SMART" id="SM00005">
    <property type="entry name" value="DEATH"/>
    <property type="match status" value="2"/>
</dbReference>
<name>A0A8K0A8X4_BRALA</name>
<dbReference type="InterPro" id="IPR016729">
    <property type="entry name" value="FADD"/>
</dbReference>
<sequence length="240" mass="27533">MAQKQRKVFDIVSKGVGRAWFNLANHLAFDHNEVQEIEDMYKEHSRRCFVVLTRWADRHGRDATLQVLLDALRTIDKKLVAEDIEVYGDFEDTPNPELDTTVPKSTSLGEYQPTQTHGHRADSSTRLITCKKVVILAVLLSVLVLVLWTLYSPDSNDLADVTKYFGLVVEKVGIMWKDLAEELDFSFQDIQVVDHNIRHHDDKDKCREVLHKWQQRNGRGATVKLLKDALVRAGLKSVEK</sequence>
<keyword evidence="2" id="KW-0812">Transmembrane</keyword>
<evidence type="ECO:0000313" key="5">
    <source>
        <dbReference type="Proteomes" id="UP000838412"/>
    </source>
</evidence>
<accession>A0A8K0A8X4</accession>
<dbReference type="EMBL" id="OV696692">
    <property type="protein sequence ID" value="CAH1269589.1"/>
    <property type="molecule type" value="Genomic_DNA"/>
</dbReference>
<organism evidence="4 5">
    <name type="scientific">Branchiostoma lanceolatum</name>
    <name type="common">Common lancelet</name>
    <name type="synonym">Amphioxus lanceolatum</name>
    <dbReference type="NCBI Taxonomy" id="7740"/>
    <lineage>
        <taxon>Eukaryota</taxon>
        <taxon>Metazoa</taxon>
        <taxon>Chordata</taxon>
        <taxon>Cephalochordata</taxon>
        <taxon>Leptocardii</taxon>
        <taxon>Amphioxiformes</taxon>
        <taxon>Branchiostomatidae</taxon>
        <taxon>Branchiostoma</taxon>
    </lineage>
</organism>
<keyword evidence="5" id="KW-1185">Reference proteome</keyword>
<dbReference type="AlphaFoldDB" id="A0A8K0A8X4"/>
<evidence type="ECO:0000259" key="3">
    <source>
        <dbReference type="PROSITE" id="PS50017"/>
    </source>
</evidence>